<dbReference type="GO" id="GO:0022857">
    <property type="term" value="F:transmembrane transporter activity"/>
    <property type="evidence" value="ECO:0007669"/>
    <property type="project" value="TreeGrafter"/>
</dbReference>
<dbReference type="InterPro" id="IPR004681">
    <property type="entry name" value="TRAP_DctM"/>
</dbReference>
<evidence type="ECO:0000256" key="4">
    <source>
        <dbReference type="ARBA" id="ARBA00022692"/>
    </source>
</evidence>
<keyword evidence="3" id="KW-0997">Cell inner membrane</keyword>
<accession>X1KDA0</accession>
<organism evidence="9">
    <name type="scientific">marine sediment metagenome</name>
    <dbReference type="NCBI Taxonomy" id="412755"/>
    <lineage>
        <taxon>unclassified sequences</taxon>
        <taxon>metagenomes</taxon>
        <taxon>ecological metagenomes</taxon>
    </lineage>
</organism>
<gene>
    <name evidence="9" type="ORF">S03H2_71520</name>
</gene>
<proteinExistence type="predicted"/>
<dbReference type="EMBL" id="BARU01047911">
    <property type="protein sequence ID" value="GAH91610.1"/>
    <property type="molecule type" value="Genomic_DNA"/>
</dbReference>
<sequence length="76" mass="8529">DPLWFGILFTMNLEMSYLTPPVGMNLFFLKGVAPPEITMGDIYRSVIPFVILQAVGLALVIIFPQIALWLPGMMMK</sequence>
<comment type="subcellular location">
    <subcellularLocation>
        <location evidence="1">Cell inner membrane</location>
        <topology evidence="1">Multi-pass membrane protein</topology>
    </subcellularLocation>
</comment>
<feature type="domain" description="TRAP C4-dicarboxylate transport system permease DctM subunit" evidence="8">
    <location>
        <begin position="1"/>
        <end position="66"/>
    </location>
</feature>
<evidence type="ECO:0000256" key="7">
    <source>
        <dbReference type="SAM" id="Phobius"/>
    </source>
</evidence>
<keyword evidence="2" id="KW-1003">Cell membrane</keyword>
<comment type="caution">
    <text evidence="9">The sequence shown here is derived from an EMBL/GenBank/DDBJ whole genome shotgun (WGS) entry which is preliminary data.</text>
</comment>
<feature type="non-terminal residue" evidence="9">
    <location>
        <position position="1"/>
    </location>
</feature>
<dbReference type="PANTHER" id="PTHR33362">
    <property type="entry name" value="SIALIC ACID TRAP TRANSPORTER PERMEASE PROTEIN SIAT-RELATED"/>
    <property type="match status" value="1"/>
</dbReference>
<dbReference type="Pfam" id="PF06808">
    <property type="entry name" value="DctM"/>
    <property type="match status" value="1"/>
</dbReference>
<dbReference type="AlphaFoldDB" id="X1KDA0"/>
<evidence type="ECO:0000256" key="1">
    <source>
        <dbReference type="ARBA" id="ARBA00004429"/>
    </source>
</evidence>
<evidence type="ECO:0000256" key="5">
    <source>
        <dbReference type="ARBA" id="ARBA00022989"/>
    </source>
</evidence>
<keyword evidence="6 7" id="KW-0472">Membrane</keyword>
<feature type="transmembrane region" description="Helical" evidence="7">
    <location>
        <begin position="46"/>
        <end position="70"/>
    </location>
</feature>
<protein>
    <recommendedName>
        <fullName evidence="8">TRAP C4-dicarboxylate transport system permease DctM subunit domain-containing protein</fullName>
    </recommendedName>
</protein>
<keyword evidence="4 7" id="KW-0812">Transmembrane</keyword>
<evidence type="ECO:0000256" key="2">
    <source>
        <dbReference type="ARBA" id="ARBA00022475"/>
    </source>
</evidence>
<evidence type="ECO:0000256" key="3">
    <source>
        <dbReference type="ARBA" id="ARBA00022519"/>
    </source>
</evidence>
<dbReference type="PANTHER" id="PTHR33362:SF7">
    <property type="entry name" value="SLL1103 PROTEIN"/>
    <property type="match status" value="1"/>
</dbReference>
<evidence type="ECO:0000256" key="6">
    <source>
        <dbReference type="ARBA" id="ARBA00023136"/>
    </source>
</evidence>
<evidence type="ECO:0000313" key="9">
    <source>
        <dbReference type="EMBL" id="GAH91610.1"/>
    </source>
</evidence>
<name>X1KDA0_9ZZZZ</name>
<dbReference type="GO" id="GO:0005886">
    <property type="term" value="C:plasma membrane"/>
    <property type="evidence" value="ECO:0007669"/>
    <property type="project" value="UniProtKB-SubCell"/>
</dbReference>
<evidence type="ECO:0000259" key="8">
    <source>
        <dbReference type="Pfam" id="PF06808"/>
    </source>
</evidence>
<reference evidence="9" key="1">
    <citation type="journal article" date="2014" name="Front. Microbiol.">
        <title>High frequency of phylogenetically diverse reductive dehalogenase-homologous genes in deep subseafloor sedimentary metagenomes.</title>
        <authorList>
            <person name="Kawai M."/>
            <person name="Futagami T."/>
            <person name="Toyoda A."/>
            <person name="Takaki Y."/>
            <person name="Nishi S."/>
            <person name="Hori S."/>
            <person name="Arai W."/>
            <person name="Tsubouchi T."/>
            <person name="Morono Y."/>
            <person name="Uchiyama I."/>
            <person name="Ito T."/>
            <person name="Fujiyama A."/>
            <person name="Inagaki F."/>
            <person name="Takami H."/>
        </authorList>
    </citation>
    <scope>NUCLEOTIDE SEQUENCE</scope>
    <source>
        <strain evidence="9">Expedition CK06-06</strain>
    </source>
</reference>
<keyword evidence="5 7" id="KW-1133">Transmembrane helix</keyword>
<dbReference type="InterPro" id="IPR010656">
    <property type="entry name" value="DctM"/>
</dbReference>